<evidence type="ECO:0000256" key="5">
    <source>
        <dbReference type="ARBA" id="ARBA00022833"/>
    </source>
</evidence>
<gene>
    <name evidence="12" type="ORF">AWH69_04815</name>
</gene>
<dbReference type="InterPro" id="IPR013856">
    <property type="entry name" value="Peptidase_M4_domain"/>
</dbReference>
<dbReference type="Gene3D" id="1.10.390.10">
    <property type="entry name" value="Neutral Protease Domain 2"/>
    <property type="match status" value="1"/>
</dbReference>
<dbReference type="Pfam" id="PF20242">
    <property type="entry name" value="Emfourin"/>
    <property type="match status" value="1"/>
</dbReference>
<dbReference type="GO" id="GO:0005576">
    <property type="term" value="C:extracellular region"/>
    <property type="evidence" value="ECO:0007669"/>
    <property type="project" value="UniProtKB-SubCell"/>
</dbReference>
<sequence length="473" mass="49481">MSPCAIVPPHLLDALAASGDPELAARARHVRAVDAELRRARRTRGALPDEGATPDAPAGGGARSLHDAKGEQQLPGDLVRGEGDPATGDAAVDEAYDGLGATRDFWRTVYGRDSLDGRGMGLVGTVHYGQQYDNAFWDGSQMVFGDGDGVIFTRFTASLDVIGHELAHGVTELTSGLVYQGQSGALNEHVSDVFGVLVKQHHLGQDADAADWLIGAELLVPGVQGRALRSMSEPGTAYDDPRMGKDPQPGHMDDFVVTSADNGGVHINSGIPNRAFYLLATALGGPAWERAGQIWVDTILGDIRADCDFARFAALTVVAARARYDDEVAARVLAAWQGVGVVPAEGEGTQGPADEPAGGQQPAPTHTTELTLTRSGGVAGLVRRRTVTLGELPDDDRTALASLLTDPELAAYAAAEPSRPDAFCYGLSCDRPPLDVQVPEPVLPPPTRALLDRTIAAGGPQAEPPAEPGAGRS</sequence>
<feature type="domain" description="Peptidase M4" evidence="10">
    <location>
        <begin position="87"/>
        <end position="172"/>
    </location>
</feature>
<feature type="active site" description="Proton donor" evidence="7">
    <location>
        <position position="266"/>
    </location>
</feature>
<dbReference type="Pfam" id="PF01447">
    <property type="entry name" value="Peptidase_M4"/>
    <property type="match status" value="1"/>
</dbReference>
<comment type="similarity">
    <text evidence="1 8">Belongs to the peptidase M4 family.</text>
</comment>
<comment type="caution">
    <text evidence="12">The sequence shown here is derived from an EMBL/GenBank/DDBJ whole genome shotgun (WGS) entry which is preliminary data.</text>
</comment>
<dbReference type="RefSeq" id="WP_068272599.1">
    <property type="nucleotide sequence ID" value="NZ_LQZG01000002.1"/>
</dbReference>
<keyword evidence="2 8" id="KW-0645">Protease</keyword>
<evidence type="ECO:0000256" key="7">
    <source>
        <dbReference type="PIRSR" id="PIRSR623612-1"/>
    </source>
</evidence>
<comment type="cofactor">
    <cofactor evidence="8">
        <name>Zn(2+)</name>
        <dbReference type="ChEBI" id="CHEBI:29105"/>
    </cofactor>
</comment>
<dbReference type="EMBL" id="LQZG01000002">
    <property type="protein sequence ID" value="OAB87413.1"/>
    <property type="molecule type" value="Genomic_DNA"/>
</dbReference>
<dbReference type="GO" id="GO:0004222">
    <property type="term" value="F:metalloendopeptidase activity"/>
    <property type="evidence" value="ECO:0007669"/>
    <property type="project" value="UniProtKB-UniRule"/>
</dbReference>
<comment type="subcellular location">
    <subcellularLocation>
        <location evidence="8">Secreted</location>
    </subcellularLocation>
</comment>
<dbReference type="Proteomes" id="UP000076976">
    <property type="component" value="Unassembled WGS sequence"/>
</dbReference>
<evidence type="ECO:0000256" key="3">
    <source>
        <dbReference type="ARBA" id="ARBA00022723"/>
    </source>
</evidence>
<keyword evidence="13" id="KW-1185">Reference proteome</keyword>
<feature type="region of interest" description="Disordered" evidence="9">
    <location>
        <begin position="344"/>
        <end position="367"/>
    </location>
</feature>
<reference evidence="12 13" key="1">
    <citation type="submission" date="2016-01" db="EMBL/GenBank/DDBJ databases">
        <title>Janibacter melonis strain CD11_4 genome sequencing and assembly.</title>
        <authorList>
            <person name="Nair G.R."/>
            <person name="Kaur G."/>
            <person name="Chander A.M."/>
            <person name="Mayilraj S."/>
        </authorList>
    </citation>
    <scope>NUCLEOTIDE SEQUENCE [LARGE SCALE GENOMIC DNA]</scope>
    <source>
        <strain evidence="12 13">CD11-4</strain>
    </source>
</reference>
<dbReference type="AlphaFoldDB" id="A0A176QCK9"/>
<organism evidence="12 13">
    <name type="scientific">Janibacter melonis</name>
    <dbReference type="NCBI Taxonomy" id="262209"/>
    <lineage>
        <taxon>Bacteria</taxon>
        <taxon>Bacillati</taxon>
        <taxon>Actinomycetota</taxon>
        <taxon>Actinomycetes</taxon>
        <taxon>Micrococcales</taxon>
        <taxon>Intrasporangiaceae</taxon>
        <taxon>Janibacter</taxon>
    </lineage>
</organism>
<keyword evidence="3" id="KW-0479">Metal-binding</keyword>
<evidence type="ECO:0000259" key="11">
    <source>
        <dbReference type="Pfam" id="PF02868"/>
    </source>
</evidence>
<keyword evidence="4 8" id="KW-0378">Hydrolase</keyword>
<evidence type="ECO:0000313" key="12">
    <source>
        <dbReference type="EMBL" id="OAB87413.1"/>
    </source>
</evidence>
<dbReference type="Gene3D" id="3.10.170.10">
    <property type="match status" value="1"/>
</dbReference>
<name>A0A176QCK9_9MICO</name>
<evidence type="ECO:0000256" key="6">
    <source>
        <dbReference type="ARBA" id="ARBA00023049"/>
    </source>
</evidence>
<feature type="region of interest" description="Disordered" evidence="9">
    <location>
        <begin position="41"/>
        <end position="68"/>
    </location>
</feature>
<dbReference type="InterPro" id="IPR052759">
    <property type="entry name" value="Metalloprotease_M4"/>
</dbReference>
<feature type="region of interest" description="Disordered" evidence="9">
    <location>
        <begin position="437"/>
        <end position="473"/>
    </location>
</feature>
<protein>
    <recommendedName>
        <fullName evidence="8">Neutral metalloproteinase</fullName>
        <ecNumber evidence="8">3.4.24.-</ecNumber>
    </recommendedName>
</protein>
<evidence type="ECO:0000256" key="9">
    <source>
        <dbReference type="SAM" id="MobiDB-lite"/>
    </source>
</evidence>
<proteinExistence type="inferred from homology"/>
<dbReference type="GO" id="GO:0006508">
    <property type="term" value="P:proteolysis"/>
    <property type="evidence" value="ECO:0007669"/>
    <property type="project" value="UniProtKB-KW"/>
</dbReference>
<dbReference type="SUPFAM" id="SSF55486">
    <property type="entry name" value="Metalloproteases ('zincins'), catalytic domain"/>
    <property type="match status" value="1"/>
</dbReference>
<dbReference type="GO" id="GO:0046872">
    <property type="term" value="F:metal ion binding"/>
    <property type="evidence" value="ECO:0007669"/>
    <property type="project" value="UniProtKB-UniRule"/>
</dbReference>
<feature type="active site" evidence="7">
    <location>
        <position position="165"/>
    </location>
</feature>
<keyword evidence="6 8" id="KW-0482">Metalloprotease</keyword>
<evidence type="ECO:0000256" key="2">
    <source>
        <dbReference type="ARBA" id="ARBA00022670"/>
    </source>
</evidence>
<comment type="function">
    <text evidence="8">Extracellular zinc metalloprotease.</text>
</comment>
<evidence type="ECO:0000313" key="13">
    <source>
        <dbReference type="Proteomes" id="UP000076976"/>
    </source>
</evidence>
<dbReference type="InterPro" id="IPR027268">
    <property type="entry name" value="Peptidase_M4/M1_CTD_sf"/>
</dbReference>
<evidence type="ECO:0000259" key="10">
    <source>
        <dbReference type="Pfam" id="PF01447"/>
    </source>
</evidence>
<dbReference type="STRING" id="262209.AWH69_04815"/>
<dbReference type="InterPro" id="IPR023612">
    <property type="entry name" value="Peptidase_M4"/>
</dbReference>
<feature type="compositionally biased region" description="Low complexity" evidence="9">
    <location>
        <begin position="48"/>
        <end position="57"/>
    </location>
</feature>
<dbReference type="InterPro" id="IPR001570">
    <property type="entry name" value="Peptidase_M4_C_domain"/>
</dbReference>
<dbReference type="PANTHER" id="PTHR43579:SF1">
    <property type="entry name" value="NEUTRAL METALLOPROTEINASE"/>
    <property type="match status" value="1"/>
</dbReference>
<dbReference type="PANTHER" id="PTHR43579">
    <property type="match status" value="1"/>
</dbReference>
<evidence type="ECO:0000256" key="4">
    <source>
        <dbReference type="ARBA" id="ARBA00022801"/>
    </source>
</evidence>
<accession>A0A176QCK9</accession>
<dbReference type="CDD" id="cd09597">
    <property type="entry name" value="M4_TLP"/>
    <property type="match status" value="1"/>
</dbReference>
<evidence type="ECO:0000256" key="8">
    <source>
        <dbReference type="RuleBase" id="RU366073"/>
    </source>
</evidence>
<keyword evidence="5 8" id="KW-0862">Zinc</keyword>
<dbReference type="Pfam" id="PF02868">
    <property type="entry name" value="Peptidase_M4_C"/>
    <property type="match status" value="1"/>
</dbReference>
<dbReference type="EC" id="3.4.24.-" evidence="8"/>
<evidence type="ECO:0000256" key="1">
    <source>
        <dbReference type="ARBA" id="ARBA00009388"/>
    </source>
</evidence>
<feature type="domain" description="Peptidase M4 C-terminal" evidence="11">
    <location>
        <begin position="175"/>
        <end position="341"/>
    </location>
</feature>
<dbReference type="InterPro" id="IPR049457">
    <property type="entry name" value="Emfourin"/>
</dbReference>
<dbReference type="PRINTS" id="PR00730">
    <property type="entry name" value="THERMOLYSIN"/>
</dbReference>
<keyword evidence="8" id="KW-0964">Secreted</keyword>